<keyword evidence="4" id="KW-1003">Cell membrane</keyword>
<feature type="transmembrane region" description="Helical" evidence="8">
    <location>
        <begin position="69"/>
        <end position="91"/>
    </location>
</feature>
<feature type="transmembrane region" description="Helical" evidence="8">
    <location>
        <begin position="210"/>
        <end position="230"/>
    </location>
</feature>
<dbReference type="EMBL" id="JACCEL010000010">
    <property type="protein sequence ID" value="MBG9978197.1"/>
    <property type="molecule type" value="Genomic_DNA"/>
</dbReference>
<evidence type="ECO:0000256" key="5">
    <source>
        <dbReference type="ARBA" id="ARBA00022692"/>
    </source>
</evidence>
<feature type="transmembrane region" description="Helical" evidence="8">
    <location>
        <begin position="156"/>
        <end position="175"/>
    </location>
</feature>
<dbReference type="InterPro" id="IPR011606">
    <property type="entry name" value="Brnchd-chn_aa_trnsp_permease"/>
</dbReference>
<accession>A0ABS0LIU7</accession>
<reference evidence="9 10" key="1">
    <citation type="submission" date="2020-07" db="EMBL/GenBank/DDBJ databases">
        <title>Facklamia lactis sp. nov., isolated from raw milk.</title>
        <authorList>
            <person name="Doll E.V."/>
            <person name="Huptas C."/>
            <person name="Staib L."/>
            <person name="Wenning M."/>
            <person name="Scherer S."/>
        </authorList>
    </citation>
    <scope>NUCLEOTIDE SEQUENCE [LARGE SCALE GENOMIC DNA]</scope>
    <source>
        <strain evidence="9 10">DSM 104272</strain>
    </source>
</reference>
<evidence type="ECO:0000313" key="9">
    <source>
        <dbReference type="EMBL" id="MBG9978197.1"/>
    </source>
</evidence>
<proteinExistence type="inferred from homology"/>
<comment type="caution">
    <text evidence="9">The sequence shown here is derived from an EMBL/GenBank/DDBJ whole genome shotgun (WGS) entry which is preliminary data.</text>
</comment>
<feature type="transmembrane region" description="Helical" evidence="8">
    <location>
        <begin position="44"/>
        <end position="63"/>
    </location>
</feature>
<keyword evidence="3" id="KW-0813">Transport</keyword>
<organism evidence="9 10">
    <name type="scientific">Ruoffia tabacinasalis</name>
    <dbReference type="NCBI Taxonomy" id="87458"/>
    <lineage>
        <taxon>Bacteria</taxon>
        <taxon>Bacillati</taxon>
        <taxon>Bacillota</taxon>
        <taxon>Bacilli</taxon>
        <taxon>Lactobacillales</taxon>
        <taxon>Aerococcaceae</taxon>
        <taxon>Ruoffia</taxon>
    </lineage>
</organism>
<evidence type="ECO:0000256" key="6">
    <source>
        <dbReference type="ARBA" id="ARBA00022989"/>
    </source>
</evidence>
<dbReference type="PANTHER" id="PTHR34979">
    <property type="entry name" value="INNER MEMBRANE PROTEIN YGAZ"/>
    <property type="match status" value="1"/>
</dbReference>
<gene>
    <name evidence="9" type="ORF">HYQ42_05290</name>
</gene>
<dbReference type="RefSeq" id="WP_197104307.1">
    <property type="nucleotide sequence ID" value="NZ_JACCEL010000010.1"/>
</dbReference>
<sequence>MKRNVDYFKDGLKDSIPLAIGYFSVAFTLGIAARNAGLTPLQGFLSALLLNASAGQYAVYSLFESNAPFVEVVLVTLVVNARYILMSLALSQRVHPDSPMRHRFLISLGITDELFGLSIADNKFVQPYYYYGTMTSLLWWAIGNFIGVIAGNILPLSIVSALSVALYGMFIAAVIPSAKVNRTIAFFVVVSYVASFTADVIGLVERFSSGIVTIVLTVIIAGVAAIRFPIEDEVIHDE</sequence>
<evidence type="ECO:0000256" key="1">
    <source>
        <dbReference type="ARBA" id="ARBA00004651"/>
    </source>
</evidence>
<name>A0ABS0LIU7_9LACT</name>
<dbReference type="PANTHER" id="PTHR34979:SF1">
    <property type="entry name" value="INNER MEMBRANE PROTEIN YGAZ"/>
    <property type="match status" value="1"/>
</dbReference>
<comment type="subcellular location">
    <subcellularLocation>
        <location evidence="1">Cell membrane</location>
        <topology evidence="1">Multi-pass membrane protein</topology>
    </subcellularLocation>
</comment>
<keyword evidence="10" id="KW-1185">Reference proteome</keyword>
<feature type="transmembrane region" description="Helical" evidence="8">
    <location>
        <begin position="184"/>
        <end position="204"/>
    </location>
</feature>
<evidence type="ECO:0000256" key="8">
    <source>
        <dbReference type="SAM" id="Phobius"/>
    </source>
</evidence>
<comment type="similarity">
    <text evidence="2">Belongs to the AzlC family.</text>
</comment>
<keyword evidence="5 8" id="KW-0812">Transmembrane</keyword>
<dbReference type="Proteomes" id="UP000823401">
    <property type="component" value="Unassembled WGS sequence"/>
</dbReference>
<evidence type="ECO:0000313" key="10">
    <source>
        <dbReference type="Proteomes" id="UP000823401"/>
    </source>
</evidence>
<feature type="transmembrane region" description="Helical" evidence="8">
    <location>
        <begin position="128"/>
        <end position="150"/>
    </location>
</feature>
<keyword evidence="6 8" id="KW-1133">Transmembrane helix</keyword>
<evidence type="ECO:0000256" key="7">
    <source>
        <dbReference type="ARBA" id="ARBA00023136"/>
    </source>
</evidence>
<protein>
    <submittedName>
        <fullName evidence="9">AzlC family ABC transporter permease</fullName>
    </submittedName>
</protein>
<evidence type="ECO:0000256" key="3">
    <source>
        <dbReference type="ARBA" id="ARBA00022448"/>
    </source>
</evidence>
<feature type="transmembrane region" description="Helical" evidence="8">
    <location>
        <begin position="15"/>
        <end position="32"/>
    </location>
</feature>
<evidence type="ECO:0000256" key="4">
    <source>
        <dbReference type="ARBA" id="ARBA00022475"/>
    </source>
</evidence>
<evidence type="ECO:0000256" key="2">
    <source>
        <dbReference type="ARBA" id="ARBA00010735"/>
    </source>
</evidence>
<dbReference type="Pfam" id="PF03591">
    <property type="entry name" value="AzlC"/>
    <property type="match status" value="1"/>
</dbReference>
<keyword evidence="7 8" id="KW-0472">Membrane</keyword>